<dbReference type="InterPro" id="IPR036086">
    <property type="entry name" value="ParB/Sulfiredoxin_sf"/>
</dbReference>
<proteinExistence type="predicted"/>
<dbReference type="RefSeq" id="WP_130058649.1">
    <property type="nucleotide sequence ID" value="NZ_JADNPJ010000002.1"/>
</dbReference>
<dbReference type="Gene3D" id="3.90.1530.10">
    <property type="entry name" value="Conserved hypothetical protein from pyrococcus furiosus pfu- 392566-001, ParB domain"/>
    <property type="match status" value="1"/>
</dbReference>
<reference evidence="3 4" key="1">
    <citation type="journal article" date="2019" name="Nat. Med.">
        <title>A library of human gut bacterial isolates paired with longitudinal multiomics data enables mechanistic microbiome research.</title>
        <authorList>
            <person name="Poyet M."/>
            <person name="Groussin M."/>
            <person name="Gibbons S.M."/>
            <person name="Avila-Pacheco J."/>
            <person name="Jiang X."/>
            <person name="Kearney S.M."/>
            <person name="Perrotta A.R."/>
            <person name="Berdy B."/>
            <person name="Zhao S."/>
            <person name="Lieberman T.D."/>
            <person name="Swanson P.K."/>
            <person name="Smith M."/>
            <person name="Roesemann S."/>
            <person name="Alexander J.E."/>
            <person name="Rich S.A."/>
            <person name="Livny J."/>
            <person name="Vlamakis H."/>
            <person name="Clish C."/>
            <person name="Bullock K."/>
            <person name="Deik A."/>
            <person name="Scott J."/>
            <person name="Pierce K.A."/>
            <person name="Xavier R.J."/>
            <person name="Alm E.J."/>
        </authorList>
    </citation>
    <scope>NUCLEOTIDE SEQUENCE [LARGE SCALE GENOMIC DNA]</scope>
    <source>
        <strain evidence="3 4">BIOML-A10</strain>
    </source>
</reference>
<evidence type="ECO:0000313" key="4">
    <source>
        <dbReference type="Proteomes" id="UP000422221"/>
    </source>
</evidence>
<accession>A0A7J4XND3</accession>
<dbReference type="AlphaFoldDB" id="A0A7J4XND3"/>
<gene>
    <name evidence="3" type="ORF">F3F73_03310</name>
</gene>
<dbReference type="SUPFAM" id="SSF110849">
    <property type="entry name" value="ParB/Sulfiredoxin"/>
    <property type="match status" value="1"/>
</dbReference>
<evidence type="ECO:0000259" key="2">
    <source>
        <dbReference type="SMART" id="SM00470"/>
    </source>
</evidence>
<feature type="region of interest" description="Disordered" evidence="1">
    <location>
        <begin position="128"/>
        <end position="156"/>
    </location>
</feature>
<dbReference type="Pfam" id="PF02195">
    <property type="entry name" value="ParB_N"/>
    <property type="match status" value="1"/>
</dbReference>
<comment type="caution">
    <text evidence="3">The sequence shown here is derived from an EMBL/GenBank/DDBJ whole genome shotgun (WGS) entry which is preliminary data.</text>
</comment>
<protein>
    <submittedName>
        <fullName evidence="3">DUF4417 domain-containing protein</fullName>
    </submittedName>
</protein>
<name>A0A7J4XND3_9BACE</name>
<feature type="domain" description="ParB-like N-terminal" evidence="2">
    <location>
        <begin position="7"/>
        <end position="98"/>
    </location>
</feature>
<dbReference type="InterPro" id="IPR003115">
    <property type="entry name" value="ParB_N"/>
</dbReference>
<evidence type="ECO:0000313" key="3">
    <source>
        <dbReference type="EMBL" id="KAA3769463.1"/>
    </source>
</evidence>
<feature type="compositionally biased region" description="Acidic residues" evidence="1">
    <location>
        <begin position="131"/>
        <end position="156"/>
    </location>
</feature>
<dbReference type="EMBL" id="VWMK01000002">
    <property type="protein sequence ID" value="KAA3769463.1"/>
    <property type="molecule type" value="Genomic_DNA"/>
</dbReference>
<dbReference type="Proteomes" id="UP000422221">
    <property type="component" value="Unassembled WGS sequence"/>
</dbReference>
<dbReference type="SMART" id="SM00470">
    <property type="entry name" value="ParB"/>
    <property type="match status" value="1"/>
</dbReference>
<dbReference type="InterPro" id="IPR025530">
    <property type="entry name" value="DUF4417"/>
</dbReference>
<dbReference type="Pfam" id="PF14386">
    <property type="entry name" value="DUF4417"/>
    <property type="match status" value="1"/>
</dbReference>
<sequence>MECSDIVFRKISDLTVLENNPRKITKKDLNKLVDSIRINGFWKHRPIALSERDGKLIVLAGHQRIKAAKKLKISEVPTILYHNLTEEQEADIVLRDNINNGDWDFAILQLDDWKEKADFDFIGLDVPVEEHENEPEDKPGEDEESEQDPEDEPIDEDKVDFYNSMLTDCLYESNNQFDIPNLLLEQQAGKLLLPFAPWGADSRLRKDVATYHFYVDDYRFEAIFKDPIKVLISGVKALVEPNLSVYDTTPIAYGLQQIYKKRWISRYFQECGIKVYADLNVSIKFREFNKMGLPKGYNAFFTRGYAGRLEYLKGELEVAREVSGLQTPNLLVYGGGDEIRDFCIENNLVYVQDFINDKSSNKNGKNKRK</sequence>
<evidence type="ECO:0000256" key="1">
    <source>
        <dbReference type="SAM" id="MobiDB-lite"/>
    </source>
</evidence>
<organism evidence="3 4">
    <name type="scientific">Bacteroides salyersiae</name>
    <dbReference type="NCBI Taxonomy" id="291644"/>
    <lineage>
        <taxon>Bacteria</taxon>
        <taxon>Pseudomonadati</taxon>
        <taxon>Bacteroidota</taxon>
        <taxon>Bacteroidia</taxon>
        <taxon>Bacteroidales</taxon>
        <taxon>Bacteroidaceae</taxon>
        <taxon>Bacteroides</taxon>
    </lineage>
</organism>